<keyword evidence="4" id="KW-0811">Translocation</keyword>
<dbReference type="GO" id="GO:0005643">
    <property type="term" value="C:nuclear pore"/>
    <property type="evidence" value="ECO:0000318"/>
    <property type="project" value="GO_Central"/>
</dbReference>
<dbReference type="InterPro" id="IPR007231">
    <property type="entry name" value="Nucleoporin_int_Nup93/Nic96"/>
</dbReference>
<dbReference type="InParanoid" id="A2DCK8"/>
<dbReference type="Proteomes" id="UP000001542">
    <property type="component" value="Unassembled WGS sequence"/>
</dbReference>
<reference evidence="5" key="1">
    <citation type="submission" date="2006-10" db="EMBL/GenBank/DDBJ databases">
        <authorList>
            <person name="Amadeo P."/>
            <person name="Zhao Q."/>
            <person name="Wortman J."/>
            <person name="Fraser-Liggett C."/>
            <person name="Carlton J."/>
        </authorList>
    </citation>
    <scope>NUCLEOTIDE SEQUENCE</scope>
    <source>
        <strain evidence="5">G3</strain>
    </source>
</reference>
<dbReference type="VEuPathDB" id="TrichDB:TVAGG3_0956270"/>
<dbReference type="AlphaFoldDB" id="A2DCK8"/>
<keyword evidence="4" id="KW-0813">Transport</keyword>
<dbReference type="Pfam" id="PF04097">
    <property type="entry name" value="Nic96"/>
    <property type="match status" value="2"/>
</dbReference>
<keyword evidence="6" id="KW-1185">Reference proteome</keyword>
<evidence type="ECO:0000256" key="1">
    <source>
        <dbReference type="ARBA" id="ARBA00004259"/>
    </source>
</evidence>
<dbReference type="SMR" id="A2DCK8"/>
<proteinExistence type="inferred from homology"/>
<dbReference type="GO" id="GO:0006606">
    <property type="term" value="P:protein import into nucleus"/>
    <property type="evidence" value="ECO:0000318"/>
    <property type="project" value="GO_Central"/>
</dbReference>
<organism evidence="5 6">
    <name type="scientific">Trichomonas vaginalis (strain ATCC PRA-98 / G3)</name>
    <dbReference type="NCBI Taxonomy" id="412133"/>
    <lineage>
        <taxon>Eukaryota</taxon>
        <taxon>Metamonada</taxon>
        <taxon>Parabasalia</taxon>
        <taxon>Trichomonadida</taxon>
        <taxon>Trichomonadidae</taxon>
        <taxon>Trichomonas</taxon>
    </lineage>
</organism>
<evidence type="ECO:0000256" key="4">
    <source>
        <dbReference type="RuleBase" id="RU364035"/>
    </source>
</evidence>
<keyword evidence="4" id="KW-0472">Membrane</keyword>
<dbReference type="OrthoDB" id="1918363at2759"/>
<protein>
    <recommendedName>
        <fullName evidence="4">Nuclear pore protein</fullName>
    </recommendedName>
</protein>
<name>A2DCK8_TRIV3</name>
<sequence>MDIPVETQIDDILARSLRLEKKSPYLANYGLSSVLHQSRSIINTRSFSKDDEDRGKYLLGTVNKNIANVPTILKGIDLTSIVSDNVTLYAEKNNEIFQDSIVKSITSIHNSTNSLNDSFILKAMENLYGKKGSYSDVVVPYYEDIPSITPSITEYLNEHPIPSVKMTLRPRDRFYAENLTNQNESFSEHMAKAIRKTTLFKENYQLPLADTFSLIHCLEKYGNHFNGTKRFLEKQIKRIITEEVNTNLNIANRGPTYGIMHTLQGYINLLPHPQHESPWAILFFAMRCGKNESALQYASENNFSHDVISALEFRVTGTEITPQIRTNLQGLYQNEVSGEGHDTFKCLCLSILSGIGGYNDPSVISSFEDWLWFALQLGDGNHQRVVTKVTKTISEISDPRNTFLPGQALLLVHQFDKAANWFLSTPAVANDGLQISLAMHTAGLISPNVFSEQLLRYTAGVFEADGYLSLKYLNMIKDRKEVSKLVSLLAVTARNGESLFEPTIIDQSRLQTLPPPESEASAALFDGISNPQDIINSYRENNDDEEQYVAMHSPASLLLNPEEQKLAITSAGIEAAKRSMYPTAMKLLHMAGDYNRLVDLCCQQLRRCAEGLVDDQPIIDAMEIINEVNENTISVDEKRMRTLLIMLSFAKCAYLTRHGDYELACSSFEESKIFASDQGVINTADNGGVEMAKSTIANMPPSVKEVIPVVLVQAVEAYSKIHASLPRGGGAKKNIEEKVRILAKLAGEVKQSLHEDMARKLLMLKDFDTV</sequence>
<dbReference type="STRING" id="5722.A2DCK8"/>
<gene>
    <name evidence="5" type="ORF">TVAG_250050</name>
</gene>
<dbReference type="FunCoup" id="A2DCK8">
    <property type="interactions" value="1159"/>
</dbReference>
<dbReference type="GO" id="GO:0016973">
    <property type="term" value="P:poly(A)+ mRNA export from nucleus"/>
    <property type="evidence" value="ECO:0000318"/>
    <property type="project" value="GO_Central"/>
</dbReference>
<dbReference type="VEuPathDB" id="TrichDB:TVAG_250050"/>
<accession>A2DCK8</accession>
<dbReference type="eggNOG" id="KOG2168">
    <property type="taxonomic scope" value="Eukaryota"/>
</dbReference>
<dbReference type="PANTHER" id="PTHR11225">
    <property type="entry name" value="NUCLEAR PORE COMPLEX PROTEIN NUP93 NUCLEOPORIN NUP93 DEAD EYE PROTEIN"/>
    <property type="match status" value="1"/>
</dbReference>
<dbReference type="PANTHER" id="PTHR11225:SF4">
    <property type="entry name" value="NUCLEAR PORE COMPLEX PROTEIN NUP93"/>
    <property type="match status" value="1"/>
</dbReference>
<keyword evidence="4" id="KW-0653">Protein transport</keyword>
<dbReference type="GO" id="GO:0017056">
    <property type="term" value="F:structural constituent of nuclear pore"/>
    <property type="evidence" value="ECO:0000318"/>
    <property type="project" value="GO_Central"/>
</dbReference>
<keyword evidence="4" id="KW-0509">mRNA transport</keyword>
<comment type="similarity">
    <text evidence="2 4">Belongs to the nucleoporin interacting component (NIC) family.</text>
</comment>
<reference evidence="5" key="2">
    <citation type="journal article" date="2007" name="Science">
        <title>Draft genome sequence of the sexually transmitted pathogen Trichomonas vaginalis.</title>
        <authorList>
            <person name="Carlton J.M."/>
            <person name="Hirt R.P."/>
            <person name="Silva J.C."/>
            <person name="Delcher A.L."/>
            <person name="Schatz M."/>
            <person name="Zhao Q."/>
            <person name="Wortman J.R."/>
            <person name="Bidwell S.L."/>
            <person name="Alsmark U.C.M."/>
            <person name="Besteiro S."/>
            <person name="Sicheritz-Ponten T."/>
            <person name="Noel C.J."/>
            <person name="Dacks J.B."/>
            <person name="Foster P.G."/>
            <person name="Simillion C."/>
            <person name="Van de Peer Y."/>
            <person name="Miranda-Saavedra D."/>
            <person name="Barton G.J."/>
            <person name="Westrop G.D."/>
            <person name="Mueller S."/>
            <person name="Dessi D."/>
            <person name="Fiori P.L."/>
            <person name="Ren Q."/>
            <person name="Paulsen I."/>
            <person name="Zhang H."/>
            <person name="Bastida-Corcuera F.D."/>
            <person name="Simoes-Barbosa A."/>
            <person name="Brown M.T."/>
            <person name="Hayes R.D."/>
            <person name="Mukherjee M."/>
            <person name="Okumura C.Y."/>
            <person name="Schneider R."/>
            <person name="Smith A.J."/>
            <person name="Vanacova S."/>
            <person name="Villalvazo M."/>
            <person name="Haas B.J."/>
            <person name="Pertea M."/>
            <person name="Feldblyum T.V."/>
            <person name="Utterback T.R."/>
            <person name="Shu C.L."/>
            <person name="Osoegawa K."/>
            <person name="de Jong P.J."/>
            <person name="Hrdy I."/>
            <person name="Horvathova L."/>
            <person name="Zubacova Z."/>
            <person name="Dolezal P."/>
            <person name="Malik S.B."/>
            <person name="Logsdon J.M. Jr."/>
            <person name="Henze K."/>
            <person name="Gupta A."/>
            <person name="Wang C.C."/>
            <person name="Dunne R.L."/>
            <person name="Upcroft J.A."/>
            <person name="Upcroft P."/>
            <person name="White O."/>
            <person name="Salzberg S.L."/>
            <person name="Tang P."/>
            <person name="Chiu C.-H."/>
            <person name="Lee Y.-S."/>
            <person name="Embley T.M."/>
            <person name="Coombs G.H."/>
            <person name="Mottram J.C."/>
            <person name="Tachezy J."/>
            <person name="Fraser-Liggett C.M."/>
            <person name="Johnson P.J."/>
        </authorList>
    </citation>
    <scope>NUCLEOTIDE SEQUENCE [LARGE SCALE GENOMIC DNA]</scope>
    <source>
        <strain evidence="5">G3</strain>
    </source>
</reference>
<dbReference type="RefSeq" id="XP_001582931.1">
    <property type="nucleotide sequence ID" value="XM_001582881.1"/>
</dbReference>
<evidence type="ECO:0000313" key="5">
    <source>
        <dbReference type="EMBL" id="EAY21945.1"/>
    </source>
</evidence>
<evidence type="ECO:0000313" key="6">
    <source>
        <dbReference type="Proteomes" id="UP000001542"/>
    </source>
</evidence>
<comment type="subcellular location">
    <subcellularLocation>
        <location evidence="1">Nucleus envelope</location>
    </subcellularLocation>
    <subcellularLocation>
        <location evidence="4">Nucleus</location>
        <location evidence="4">Nuclear pore complex</location>
    </subcellularLocation>
</comment>
<evidence type="ECO:0000256" key="2">
    <source>
        <dbReference type="ARBA" id="ARBA00010186"/>
    </source>
</evidence>
<evidence type="ECO:0000256" key="3">
    <source>
        <dbReference type="ARBA" id="ARBA00023242"/>
    </source>
</evidence>
<keyword evidence="4" id="KW-0906">Nuclear pore complex</keyword>
<dbReference type="EMBL" id="DS113187">
    <property type="protein sequence ID" value="EAY21945.1"/>
    <property type="molecule type" value="Genomic_DNA"/>
</dbReference>
<dbReference type="KEGG" id="tva:5467497"/>
<keyword evidence="3 4" id="KW-0539">Nucleus</keyword>